<evidence type="ECO:0000256" key="4">
    <source>
        <dbReference type="RuleBase" id="RU362057"/>
    </source>
</evidence>
<organism evidence="5 6">
    <name type="scientific">Castanea mollissima</name>
    <name type="common">Chinese chestnut</name>
    <dbReference type="NCBI Taxonomy" id="60419"/>
    <lineage>
        <taxon>Eukaryota</taxon>
        <taxon>Viridiplantae</taxon>
        <taxon>Streptophyta</taxon>
        <taxon>Embryophyta</taxon>
        <taxon>Tracheophyta</taxon>
        <taxon>Spermatophyta</taxon>
        <taxon>Magnoliopsida</taxon>
        <taxon>eudicotyledons</taxon>
        <taxon>Gunneridae</taxon>
        <taxon>Pentapetalae</taxon>
        <taxon>rosids</taxon>
        <taxon>fabids</taxon>
        <taxon>Fagales</taxon>
        <taxon>Fagaceae</taxon>
        <taxon>Castanea</taxon>
    </lineage>
</organism>
<accession>A0A8J4QYR3</accession>
<dbReference type="SUPFAM" id="SSF53756">
    <property type="entry name" value="UDP-Glycosyltransferase/glycogen phosphorylase"/>
    <property type="match status" value="1"/>
</dbReference>
<comment type="caution">
    <text evidence="5">The sequence shown here is derived from an EMBL/GenBank/DDBJ whole genome shotgun (WGS) entry which is preliminary data.</text>
</comment>
<evidence type="ECO:0000313" key="5">
    <source>
        <dbReference type="EMBL" id="KAF3961545.1"/>
    </source>
</evidence>
<dbReference type="AlphaFoldDB" id="A0A8J4QYR3"/>
<dbReference type="Proteomes" id="UP000737018">
    <property type="component" value="Unassembled WGS sequence"/>
</dbReference>
<evidence type="ECO:0000256" key="3">
    <source>
        <dbReference type="RuleBase" id="RU003718"/>
    </source>
</evidence>
<dbReference type="InterPro" id="IPR002213">
    <property type="entry name" value="UDP_glucos_trans"/>
</dbReference>
<evidence type="ECO:0000256" key="2">
    <source>
        <dbReference type="ARBA" id="ARBA00022679"/>
    </source>
</evidence>
<comment type="similarity">
    <text evidence="1 3">Belongs to the UDP-glycosyltransferase family.</text>
</comment>
<evidence type="ECO:0000256" key="1">
    <source>
        <dbReference type="ARBA" id="ARBA00009995"/>
    </source>
</evidence>
<dbReference type="PROSITE" id="PS00375">
    <property type="entry name" value="UDPGT"/>
    <property type="match status" value="1"/>
</dbReference>
<dbReference type="PANTHER" id="PTHR11926:SF1560">
    <property type="entry name" value="UDP-GLYCOSYLTRANSFERASE 74E1-RELATED"/>
    <property type="match status" value="1"/>
</dbReference>
<keyword evidence="2 3" id="KW-0808">Transferase</keyword>
<dbReference type="Gene3D" id="3.40.50.2000">
    <property type="entry name" value="Glycogen Phosphorylase B"/>
    <property type="match status" value="2"/>
</dbReference>
<keyword evidence="3" id="KW-0328">Glycosyltransferase</keyword>
<sequence length="451" mass="50943">MDRETHILVIPYPLQGHINPILQFSKRLASKGPRVTFVTPTSISKSIQAQASSSVSFEIISDGSEEVEKLETIDEHVQRFKSKVSESLAKLIQRHNSSKYPPKFLVCDSFMPWALNIARQHGIDGAPFFTQSCVVNAIYYHAHRGEIKMPLEEGSSISLPSMPSLGSNDLPSFLFDTGLYVALQNLLVNQLSNFQDANWLLCNTFDKLEAEVVNWMASRWTITTVGPTIPSMHLDKRLEDDKDYGLNLFKPNMDTCMKWLDTKEIGSVVYISFGSLATHGEEQMEEITWGLKNSNCHFLWVVRESEVKKLPINFQQETTEKGLVVSWCPQLEVLAHKAVGCFMTHCGWNSTLEALSLGVPMVAMPQWSDQPTNAKFIVDVWKVGVRIKLTEKGIATKEEIELCIKEVIEGERGQIMKRNALRWKEWAKEAMEEGGSSDKNIEEFVAKLARS</sequence>
<dbReference type="EC" id="2.4.1.-" evidence="4"/>
<name>A0A8J4QYR3_9ROSI</name>
<dbReference type="CDD" id="cd03784">
    <property type="entry name" value="GT1_Gtf-like"/>
    <property type="match status" value="1"/>
</dbReference>
<protein>
    <recommendedName>
        <fullName evidence="4">Glycosyltransferase</fullName>
        <ecNumber evidence="4">2.4.1.-</ecNumber>
    </recommendedName>
</protein>
<dbReference type="Pfam" id="PF00201">
    <property type="entry name" value="UDPGT"/>
    <property type="match status" value="1"/>
</dbReference>
<dbReference type="EMBL" id="JRKL02001878">
    <property type="protein sequence ID" value="KAF3961545.1"/>
    <property type="molecule type" value="Genomic_DNA"/>
</dbReference>
<gene>
    <name evidence="5" type="ORF">CMV_013848</name>
</gene>
<dbReference type="InterPro" id="IPR035595">
    <property type="entry name" value="UDP_glycos_trans_CS"/>
</dbReference>
<dbReference type="FunFam" id="3.40.50.2000:FF:000019">
    <property type="entry name" value="Glycosyltransferase"/>
    <property type="match status" value="1"/>
</dbReference>
<dbReference type="GO" id="GO:0080043">
    <property type="term" value="F:quercetin 3-O-glucosyltransferase activity"/>
    <property type="evidence" value="ECO:0007669"/>
    <property type="project" value="TreeGrafter"/>
</dbReference>
<evidence type="ECO:0000313" key="6">
    <source>
        <dbReference type="Proteomes" id="UP000737018"/>
    </source>
</evidence>
<dbReference type="PANTHER" id="PTHR11926">
    <property type="entry name" value="GLUCOSYL/GLUCURONOSYL TRANSFERASES"/>
    <property type="match status" value="1"/>
</dbReference>
<proteinExistence type="inferred from homology"/>
<dbReference type="GO" id="GO:0080044">
    <property type="term" value="F:quercetin 7-O-glucosyltransferase activity"/>
    <property type="evidence" value="ECO:0007669"/>
    <property type="project" value="TreeGrafter"/>
</dbReference>
<keyword evidence="6" id="KW-1185">Reference proteome</keyword>
<dbReference type="OrthoDB" id="5835829at2759"/>
<reference evidence="5" key="1">
    <citation type="submission" date="2020-03" db="EMBL/GenBank/DDBJ databases">
        <title>Castanea mollissima Vanexum genome sequencing.</title>
        <authorList>
            <person name="Staton M."/>
        </authorList>
    </citation>
    <scope>NUCLEOTIDE SEQUENCE</scope>
    <source>
        <tissue evidence="5">Leaf</tissue>
    </source>
</reference>